<reference evidence="2" key="1">
    <citation type="submission" date="2023-07" db="EMBL/GenBank/DDBJ databases">
        <title>A chromosome-level genome assembly of Lolium multiflorum.</title>
        <authorList>
            <person name="Chen Y."/>
            <person name="Copetti D."/>
            <person name="Kolliker R."/>
            <person name="Studer B."/>
        </authorList>
    </citation>
    <scope>NUCLEOTIDE SEQUENCE</scope>
    <source>
        <strain evidence="2">02402/16</strain>
        <tissue evidence="2">Leaf</tissue>
    </source>
</reference>
<comment type="caution">
    <text evidence="2">The sequence shown here is derived from an EMBL/GenBank/DDBJ whole genome shotgun (WGS) entry which is preliminary data.</text>
</comment>
<dbReference type="AlphaFoldDB" id="A0AAD8R8M4"/>
<dbReference type="EMBL" id="JAUUTY010000006">
    <property type="protein sequence ID" value="KAK1616402.1"/>
    <property type="molecule type" value="Genomic_DNA"/>
</dbReference>
<gene>
    <name evidence="2" type="ORF">QYE76_021919</name>
</gene>
<feature type="domain" description="Reverse transcriptase zinc-binding" evidence="1">
    <location>
        <begin position="1"/>
        <end position="63"/>
    </location>
</feature>
<evidence type="ECO:0000313" key="2">
    <source>
        <dbReference type="EMBL" id="KAK1616402.1"/>
    </source>
</evidence>
<protein>
    <recommendedName>
        <fullName evidence="1">Reverse transcriptase zinc-binding domain-containing protein</fullName>
    </recommendedName>
</protein>
<proteinExistence type="predicted"/>
<sequence length="312" mass="34625">MWKEKQMAPRIETFAWRLLWNALATGKRAGKYSKHISENCPTCGSLEDEIHLFFLRHFAKAAWYSHPWYIKTEFTSQHNCSIPQMIQALLTSHHPHINIIYLYTFLWCIWKARNDARFCRKLSTPPQLYAATMVIMHGSNMELAASSRIGVTSLFSSSTMLHDASVQGHQRKGHADQQIAPTPGRTINGISAISCPIIFLDAVWSPHPHGGPVAASLGIFIQFRGDRCCSQLCISAISPPATSAIQAEVFSLMLSSYIAGTLQIQQATFLTECATLASEAVSQNVTLAPGHWSIRPQLAQIAASTTFEPSRL</sequence>
<accession>A0AAD8R8M4</accession>
<dbReference type="PANTHER" id="PTHR34146:SF3">
    <property type="entry name" value="POLYNUCLEOTIDYL TRANSFERASE, RIBONUCLEASE H-LIKE SUPERFAMILY PROTEIN"/>
    <property type="match status" value="1"/>
</dbReference>
<evidence type="ECO:0000313" key="3">
    <source>
        <dbReference type="Proteomes" id="UP001231189"/>
    </source>
</evidence>
<dbReference type="Pfam" id="PF13966">
    <property type="entry name" value="zf-RVT"/>
    <property type="match status" value="1"/>
</dbReference>
<dbReference type="PANTHER" id="PTHR34146">
    <property type="entry name" value="POLYNUCLEOTIDYL TRANSFERASE, RIBONUCLEASE H-LIKE SUPERFAMILY PROTEIN-RELATED"/>
    <property type="match status" value="1"/>
</dbReference>
<organism evidence="2 3">
    <name type="scientific">Lolium multiflorum</name>
    <name type="common">Italian ryegrass</name>
    <name type="synonym">Lolium perenne subsp. multiflorum</name>
    <dbReference type="NCBI Taxonomy" id="4521"/>
    <lineage>
        <taxon>Eukaryota</taxon>
        <taxon>Viridiplantae</taxon>
        <taxon>Streptophyta</taxon>
        <taxon>Embryophyta</taxon>
        <taxon>Tracheophyta</taxon>
        <taxon>Spermatophyta</taxon>
        <taxon>Magnoliopsida</taxon>
        <taxon>Liliopsida</taxon>
        <taxon>Poales</taxon>
        <taxon>Poaceae</taxon>
        <taxon>BOP clade</taxon>
        <taxon>Pooideae</taxon>
        <taxon>Poodae</taxon>
        <taxon>Poeae</taxon>
        <taxon>Poeae Chloroplast Group 2 (Poeae type)</taxon>
        <taxon>Loliodinae</taxon>
        <taxon>Loliinae</taxon>
        <taxon>Lolium</taxon>
    </lineage>
</organism>
<keyword evidence="3" id="KW-1185">Reference proteome</keyword>
<dbReference type="InterPro" id="IPR026960">
    <property type="entry name" value="RVT-Znf"/>
</dbReference>
<evidence type="ECO:0000259" key="1">
    <source>
        <dbReference type="Pfam" id="PF13966"/>
    </source>
</evidence>
<name>A0AAD8R8M4_LOLMU</name>
<dbReference type="Proteomes" id="UP001231189">
    <property type="component" value="Unassembled WGS sequence"/>
</dbReference>